<dbReference type="GO" id="GO:0005829">
    <property type="term" value="C:cytosol"/>
    <property type="evidence" value="ECO:0007669"/>
    <property type="project" value="TreeGrafter"/>
</dbReference>
<dbReference type="GO" id="GO:0061025">
    <property type="term" value="P:membrane fusion"/>
    <property type="evidence" value="ECO:0007669"/>
    <property type="project" value="TreeGrafter"/>
</dbReference>
<dbReference type="InterPro" id="IPR029071">
    <property type="entry name" value="Ubiquitin-like_domsf"/>
</dbReference>
<feature type="domain" description="UBX" evidence="3">
    <location>
        <begin position="341"/>
        <end position="418"/>
    </location>
</feature>
<feature type="domain" description="SEP" evidence="4">
    <location>
        <begin position="229"/>
        <end position="293"/>
    </location>
</feature>
<dbReference type="GO" id="GO:0000045">
    <property type="term" value="P:autophagosome assembly"/>
    <property type="evidence" value="ECO:0007669"/>
    <property type="project" value="TreeGrafter"/>
</dbReference>
<dbReference type="Pfam" id="PF00789">
    <property type="entry name" value="UBX"/>
    <property type="match status" value="1"/>
</dbReference>
<dbReference type="SMART" id="SM00166">
    <property type="entry name" value="UBX"/>
    <property type="match status" value="1"/>
</dbReference>
<feature type="compositionally biased region" description="Acidic residues" evidence="2">
    <location>
        <begin position="147"/>
        <end position="156"/>
    </location>
</feature>
<dbReference type="FunFam" id="3.10.20.90:FF:000179">
    <property type="entry name" value="Plant UBX domain-containing protein 4"/>
    <property type="match status" value="1"/>
</dbReference>
<dbReference type="GO" id="GO:0007030">
    <property type="term" value="P:Golgi organization"/>
    <property type="evidence" value="ECO:0007669"/>
    <property type="project" value="TreeGrafter"/>
</dbReference>
<proteinExistence type="predicted"/>
<dbReference type="FunFam" id="3.30.420.210:FF:000005">
    <property type="entry name" value="Plant UBX domain-containing protein 4"/>
    <property type="match status" value="1"/>
</dbReference>
<dbReference type="InterPro" id="IPR001012">
    <property type="entry name" value="UBX_dom"/>
</dbReference>
<dbReference type="AlphaFoldDB" id="A0A830DHS0"/>
<dbReference type="GO" id="GO:0043161">
    <property type="term" value="P:proteasome-mediated ubiquitin-dependent protein catabolic process"/>
    <property type="evidence" value="ECO:0007669"/>
    <property type="project" value="TreeGrafter"/>
</dbReference>
<dbReference type="OrthoDB" id="25887at2759"/>
<dbReference type="GO" id="GO:0031468">
    <property type="term" value="P:nuclear membrane reassembly"/>
    <property type="evidence" value="ECO:0007669"/>
    <property type="project" value="TreeGrafter"/>
</dbReference>
<keyword evidence="1" id="KW-0833">Ubl conjugation pathway</keyword>
<evidence type="ECO:0000256" key="1">
    <source>
        <dbReference type="ARBA" id="ARBA00022786"/>
    </source>
</evidence>
<dbReference type="Gene3D" id="3.10.20.90">
    <property type="entry name" value="Phosphatidylinositol 3-kinase Catalytic Subunit, Chain A, domain 1"/>
    <property type="match status" value="1"/>
</dbReference>
<dbReference type="GO" id="GO:0051117">
    <property type="term" value="F:ATPase binding"/>
    <property type="evidence" value="ECO:0007669"/>
    <property type="project" value="UniProtKB-ARBA"/>
</dbReference>
<dbReference type="Pfam" id="PF14555">
    <property type="entry name" value="UBA_4"/>
    <property type="match status" value="1"/>
</dbReference>
<feature type="region of interest" description="Disordered" evidence="2">
    <location>
        <begin position="59"/>
        <end position="175"/>
    </location>
</feature>
<dbReference type="Gene3D" id="3.30.420.210">
    <property type="entry name" value="SEP domain"/>
    <property type="match status" value="1"/>
</dbReference>
<evidence type="ECO:0000259" key="3">
    <source>
        <dbReference type="PROSITE" id="PS50033"/>
    </source>
</evidence>
<dbReference type="PROSITE" id="PS50033">
    <property type="entry name" value="UBX"/>
    <property type="match status" value="1"/>
</dbReference>
<dbReference type="InterPro" id="IPR012989">
    <property type="entry name" value="SEP_domain"/>
</dbReference>
<dbReference type="EMBL" id="BMAC01001205">
    <property type="protein sequence ID" value="GFQ06306.1"/>
    <property type="molecule type" value="Genomic_DNA"/>
</dbReference>
<evidence type="ECO:0000313" key="6">
    <source>
        <dbReference type="Proteomes" id="UP000653305"/>
    </source>
</evidence>
<dbReference type="InterPro" id="IPR036241">
    <property type="entry name" value="NSFL1C_SEP_dom_sf"/>
</dbReference>
<dbReference type="PROSITE" id="PS51399">
    <property type="entry name" value="SEP"/>
    <property type="match status" value="1"/>
</dbReference>
<dbReference type="SUPFAM" id="SSF54236">
    <property type="entry name" value="Ubiquitin-like"/>
    <property type="match status" value="1"/>
</dbReference>
<name>A0A830DHS0_9LAMI</name>
<dbReference type="Pfam" id="PF08059">
    <property type="entry name" value="SEP"/>
    <property type="match status" value="1"/>
</dbReference>
<dbReference type="PANTHER" id="PTHR23333:SF45">
    <property type="entry name" value="PLANT UBX DOMAIN-CONTAINING PROTEIN 4-LIKE"/>
    <property type="match status" value="1"/>
</dbReference>
<evidence type="ECO:0000313" key="5">
    <source>
        <dbReference type="EMBL" id="GFQ06306.1"/>
    </source>
</evidence>
<evidence type="ECO:0000256" key="2">
    <source>
        <dbReference type="SAM" id="MobiDB-lite"/>
    </source>
</evidence>
<dbReference type="Gene3D" id="1.10.8.10">
    <property type="entry name" value="DNA helicase RuvA subunit, C-terminal domain"/>
    <property type="match status" value="1"/>
</dbReference>
<reference evidence="5" key="1">
    <citation type="submission" date="2020-07" db="EMBL/GenBank/DDBJ databases">
        <title>Ethylene signaling mediates host invasion by parasitic plants.</title>
        <authorList>
            <person name="Yoshida S."/>
        </authorList>
    </citation>
    <scope>NUCLEOTIDE SEQUENCE</scope>
    <source>
        <strain evidence="5">Okayama</strain>
    </source>
</reference>
<dbReference type="SUPFAM" id="SSF102848">
    <property type="entry name" value="NSFL1 (p97 ATPase) cofactor p47, SEP domain"/>
    <property type="match status" value="1"/>
</dbReference>
<sequence>MESESPEFTDEASLNNHPQITLINTFSDITACASKSEALFFLESHNFDLAAAVSTFLDNANPAADDPSSPAAQPQPQYSPSQFSASPSRSRSPSPPPASRSYGLRSAAKPKAGGSTSGGRIRGEGGGGGGGIRTLADLNRNPKHEEDSDSDPDFDPQEYYTGGEKSGMLVQDPSKANNDVDEIFNQARRAGAVEASAEHGGPSSSSRSFAGTARLLSGDVPSTPQPPEFVNRSITFWRNGFTVDDGPLRRLNDPENAPFLESIMKSECPKELAPADRRTQVHVNFTRKEEDYRQPEQRQLPFRGVGRTLGSTSDTTPVESNSVTTVLTTAPAPSLGLVVDQNEPCTSIQLRLADGTRMVSRFNHRHTIRDIRGFIDASRPDGPRTYQLQTMGFPPKQLAGLDQTIEETGIANSVVIQKL</sequence>
<gene>
    <name evidence="5" type="ORF">PHJA_002774600</name>
</gene>
<dbReference type="SMART" id="SM00553">
    <property type="entry name" value="SEP"/>
    <property type="match status" value="1"/>
</dbReference>
<dbReference type="Proteomes" id="UP000653305">
    <property type="component" value="Unassembled WGS sequence"/>
</dbReference>
<evidence type="ECO:0000259" key="4">
    <source>
        <dbReference type="PROSITE" id="PS51399"/>
    </source>
</evidence>
<dbReference type="GO" id="GO:0005634">
    <property type="term" value="C:nucleus"/>
    <property type="evidence" value="ECO:0007669"/>
    <property type="project" value="TreeGrafter"/>
</dbReference>
<protein>
    <submittedName>
        <fullName evidence="5">Uba and UBX domain-containing protein at4g15410</fullName>
    </submittedName>
</protein>
<keyword evidence="6" id="KW-1185">Reference proteome</keyword>
<feature type="compositionally biased region" description="Low complexity" evidence="2">
    <location>
        <begin position="62"/>
        <end position="92"/>
    </location>
</feature>
<organism evidence="5 6">
    <name type="scientific">Phtheirospermum japonicum</name>
    <dbReference type="NCBI Taxonomy" id="374723"/>
    <lineage>
        <taxon>Eukaryota</taxon>
        <taxon>Viridiplantae</taxon>
        <taxon>Streptophyta</taxon>
        <taxon>Embryophyta</taxon>
        <taxon>Tracheophyta</taxon>
        <taxon>Spermatophyta</taxon>
        <taxon>Magnoliopsida</taxon>
        <taxon>eudicotyledons</taxon>
        <taxon>Gunneridae</taxon>
        <taxon>Pentapetalae</taxon>
        <taxon>asterids</taxon>
        <taxon>lamiids</taxon>
        <taxon>Lamiales</taxon>
        <taxon>Orobanchaceae</taxon>
        <taxon>Orobanchaceae incertae sedis</taxon>
        <taxon>Phtheirospermum</taxon>
    </lineage>
</organism>
<comment type="caution">
    <text evidence="5">The sequence shown here is derived from an EMBL/GenBank/DDBJ whole genome shotgun (WGS) entry which is preliminary data.</text>
</comment>
<dbReference type="GO" id="GO:0043130">
    <property type="term" value="F:ubiquitin binding"/>
    <property type="evidence" value="ECO:0007669"/>
    <property type="project" value="TreeGrafter"/>
</dbReference>
<dbReference type="PANTHER" id="PTHR23333">
    <property type="entry name" value="UBX DOMAIN CONTAINING PROTEIN"/>
    <property type="match status" value="1"/>
</dbReference>
<dbReference type="CDD" id="cd01770">
    <property type="entry name" value="UBX_UBXN2"/>
    <property type="match status" value="1"/>
</dbReference>
<accession>A0A830DHS0</accession>